<gene>
    <name evidence="2" type="ORF">FJZ47_15070</name>
</gene>
<evidence type="ECO:0000313" key="3">
    <source>
        <dbReference type="Proteomes" id="UP000712673"/>
    </source>
</evidence>
<accession>A0A938B3A7</accession>
<dbReference type="Gene3D" id="1.10.3210.10">
    <property type="entry name" value="Hypothetical protein af1432"/>
    <property type="match status" value="1"/>
</dbReference>
<dbReference type="InterPro" id="IPR006675">
    <property type="entry name" value="HDIG_dom"/>
</dbReference>
<dbReference type="InterPro" id="IPR003607">
    <property type="entry name" value="HD/PDEase_dom"/>
</dbReference>
<organism evidence="2 3">
    <name type="scientific">Tectimicrobiota bacterium</name>
    <dbReference type="NCBI Taxonomy" id="2528274"/>
    <lineage>
        <taxon>Bacteria</taxon>
        <taxon>Pseudomonadati</taxon>
        <taxon>Nitrospinota/Tectimicrobiota group</taxon>
        <taxon>Candidatus Tectimicrobiota</taxon>
    </lineage>
</organism>
<dbReference type="AlphaFoldDB" id="A0A938B3A7"/>
<dbReference type="InterPro" id="IPR052340">
    <property type="entry name" value="RNase_Y/CdgJ"/>
</dbReference>
<evidence type="ECO:0000259" key="1">
    <source>
        <dbReference type="PROSITE" id="PS51833"/>
    </source>
</evidence>
<dbReference type="EMBL" id="VGLS01000482">
    <property type="protein sequence ID" value="MBM3225106.1"/>
    <property type="molecule type" value="Genomic_DNA"/>
</dbReference>
<dbReference type="InterPro" id="IPR013976">
    <property type="entry name" value="HDOD"/>
</dbReference>
<dbReference type="SUPFAM" id="SSF109604">
    <property type="entry name" value="HD-domain/PDEase-like"/>
    <property type="match status" value="1"/>
</dbReference>
<dbReference type="CDD" id="cd00077">
    <property type="entry name" value="HDc"/>
    <property type="match status" value="1"/>
</dbReference>
<proteinExistence type="predicted"/>
<feature type="domain" description="HDOD" evidence="1">
    <location>
        <begin position="33"/>
        <end position="221"/>
    </location>
</feature>
<comment type="caution">
    <text evidence="2">The sequence shown here is derived from an EMBL/GenBank/DDBJ whole genome shotgun (WGS) entry which is preliminary data.</text>
</comment>
<dbReference type="PROSITE" id="PS51833">
    <property type="entry name" value="HDOD"/>
    <property type="match status" value="1"/>
</dbReference>
<dbReference type="SMART" id="SM00471">
    <property type="entry name" value="HDc"/>
    <property type="match status" value="1"/>
</dbReference>
<evidence type="ECO:0000313" key="2">
    <source>
        <dbReference type="EMBL" id="MBM3225106.1"/>
    </source>
</evidence>
<dbReference type="Pfam" id="PF08668">
    <property type="entry name" value="HDOD"/>
    <property type="match status" value="1"/>
</dbReference>
<dbReference type="PANTHER" id="PTHR33525:SF3">
    <property type="entry name" value="RIBONUCLEASE Y"/>
    <property type="match status" value="1"/>
</dbReference>
<sequence>MVSASVSHPTPVELPTSLCERLEARIASGSLELPLLPHVANQVLSMSTAEDASTKRLAELIHSDQAIAAHVLQVANSPFYKPRVPIVSLQQAVSRLGLTTLREIVISVSMRSRMFTVPDYQTEARELWQHAVQTAAYAKEIARRCRRNVEGAFLGGLLHDVSKPVLLLALADIQTHLGEPLTGPVVAAALEAYHTQVGELLASTWTLPPEVCASMVYHHDPSAASAHVESVRVTSMADQLTYTLAVPEADAEALRSDPLWTSLNLYPDDVEALLGMYETIKQFAEAIG</sequence>
<name>A0A938B3A7_UNCTE</name>
<dbReference type="NCBIfam" id="TIGR00277">
    <property type="entry name" value="HDIG"/>
    <property type="match status" value="1"/>
</dbReference>
<dbReference type="Proteomes" id="UP000712673">
    <property type="component" value="Unassembled WGS sequence"/>
</dbReference>
<reference evidence="2" key="1">
    <citation type="submission" date="2019-03" db="EMBL/GenBank/DDBJ databases">
        <title>Lake Tanganyika Metagenome-Assembled Genomes (MAGs).</title>
        <authorList>
            <person name="Tran P."/>
        </authorList>
    </citation>
    <scope>NUCLEOTIDE SEQUENCE</scope>
    <source>
        <strain evidence="2">K_DeepCast_65m_m2_066</strain>
    </source>
</reference>
<protein>
    <submittedName>
        <fullName evidence="2">HDOD domain-containing protein</fullName>
    </submittedName>
</protein>
<dbReference type="PANTHER" id="PTHR33525">
    <property type="match status" value="1"/>
</dbReference>